<dbReference type="InterPro" id="IPR003607">
    <property type="entry name" value="HD/PDEase_dom"/>
</dbReference>
<organism evidence="4 5">
    <name type="scientific">Candidatus Desulfacyla euxinica</name>
    <dbReference type="NCBI Taxonomy" id="2841693"/>
    <lineage>
        <taxon>Bacteria</taxon>
        <taxon>Deltaproteobacteria</taxon>
        <taxon>Candidatus Desulfacyla</taxon>
    </lineage>
</organism>
<dbReference type="InterPro" id="IPR012340">
    <property type="entry name" value="NA-bd_OB-fold"/>
</dbReference>
<dbReference type="InterPro" id="IPR050798">
    <property type="entry name" value="YhaM_exoribonuc/phosphodiest"/>
</dbReference>
<dbReference type="PROSITE" id="PS51831">
    <property type="entry name" value="HD"/>
    <property type="match status" value="1"/>
</dbReference>
<evidence type="ECO:0000256" key="2">
    <source>
        <dbReference type="SAM" id="MobiDB-lite"/>
    </source>
</evidence>
<evidence type="ECO:0000259" key="3">
    <source>
        <dbReference type="PROSITE" id="PS51831"/>
    </source>
</evidence>
<accession>A0A8J6T943</accession>
<dbReference type="InterPro" id="IPR006674">
    <property type="entry name" value="HD_domain"/>
</dbReference>
<dbReference type="CDD" id="cd00077">
    <property type="entry name" value="HDc"/>
    <property type="match status" value="1"/>
</dbReference>
<evidence type="ECO:0000313" key="5">
    <source>
        <dbReference type="Proteomes" id="UP000650524"/>
    </source>
</evidence>
<feature type="compositionally biased region" description="Basic and acidic residues" evidence="2">
    <location>
        <begin position="330"/>
        <end position="342"/>
    </location>
</feature>
<dbReference type="Pfam" id="PF01336">
    <property type="entry name" value="tRNA_anti-codon"/>
    <property type="match status" value="1"/>
</dbReference>
<sequence>MINMAKNSTMQPPHLWIKEIQEDEKVSGCYLVKEKKVLKTRNGKPFLNLILADRTGEIPAKVWDRAEALSSLFQKGDIIQIVAHAGSYRDQIQITVSELDLLKEKPDPEIFLESTPEDPSEMMRSLRQILRGVEDVNLKGLVDSFLGDRKFMARFKKMPAAKNFHHSYLGGLLEHTLSVCQMAIQVAAHYPQLNRDLLITSAFLHDIGKIRELGYDLQIDYTDEGRLVGHVVLSMTMVEEKLIGLKDFPGALAIRLKHLILSHHGQYDFGSPKEPKFLEAFALNLIDDLDAKINGLGRFMERDRHEGAWTEFNRMFGKYFLKGKMQPTRKAPEESIKTDSKQRTLFSSDASTP</sequence>
<dbReference type="SUPFAM" id="SSF109604">
    <property type="entry name" value="HD-domain/PDEase-like"/>
    <property type="match status" value="1"/>
</dbReference>
<dbReference type="AlphaFoldDB" id="A0A8J6T943"/>
<reference evidence="4 5" key="1">
    <citation type="submission" date="2020-08" db="EMBL/GenBank/DDBJ databases">
        <title>Bridging the membrane lipid divide: bacteria of the FCB group superphylum have the potential to synthesize archaeal ether lipids.</title>
        <authorList>
            <person name="Villanueva L."/>
            <person name="Von Meijenfeldt F.A.B."/>
            <person name="Westbye A.B."/>
            <person name="Yadav S."/>
            <person name="Hopmans E.C."/>
            <person name="Dutilh B.E."/>
            <person name="Sinninghe Damste J.S."/>
        </authorList>
    </citation>
    <scope>NUCLEOTIDE SEQUENCE [LARGE SCALE GENOMIC DNA]</scope>
    <source>
        <strain evidence="4">NIOZ-UU27</strain>
    </source>
</reference>
<dbReference type="SMART" id="SM00471">
    <property type="entry name" value="HDc"/>
    <property type="match status" value="1"/>
</dbReference>
<feature type="region of interest" description="Disordered" evidence="2">
    <location>
        <begin position="326"/>
        <end position="353"/>
    </location>
</feature>
<dbReference type="EMBL" id="JACNJD010000352">
    <property type="protein sequence ID" value="MBC8179154.1"/>
    <property type="molecule type" value="Genomic_DNA"/>
</dbReference>
<gene>
    <name evidence="4" type="ORF">H8E19_17255</name>
</gene>
<dbReference type="Pfam" id="PF01966">
    <property type="entry name" value="HD"/>
    <property type="match status" value="1"/>
</dbReference>
<dbReference type="Proteomes" id="UP000650524">
    <property type="component" value="Unassembled WGS sequence"/>
</dbReference>
<dbReference type="PANTHER" id="PTHR37294">
    <property type="entry name" value="3'-5' EXORIBONUCLEASE YHAM"/>
    <property type="match status" value="1"/>
</dbReference>
<dbReference type="GO" id="GO:0003676">
    <property type="term" value="F:nucleic acid binding"/>
    <property type="evidence" value="ECO:0007669"/>
    <property type="project" value="InterPro"/>
</dbReference>
<protein>
    <submittedName>
        <fullName evidence="4">HD domain-containing protein</fullName>
    </submittedName>
</protein>
<dbReference type="SUPFAM" id="SSF50249">
    <property type="entry name" value="Nucleic acid-binding proteins"/>
    <property type="match status" value="1"/>
</dbReference>
<keyword evidence="1" id="KW-0378">Hydrolase</keyword>
<comment type="caution">
    <text evidence="4">The sequence shown here is derived from an EMBL/GenBank/DDBJ whole genome shotgun (WGS) entry which is preliminary data.</text>
</comment>
<proteinExistence type="predicted"/>
<dbReference type="Gene3D" id="2.40.50.140">
    <property type="entry name" value="Nucleic acid-binding proteins"/>
    <property type="match status" value="1"/>
</dbReference>
<dbReference type="InterPro" id="IPR004365">
    <property type="entry name" value="NA-bd_OB_tRNA"/>
</dbReference>
<dbReference type="NCBIfam" id="TIGR00277">
    <property type="entry name" value="HDIG"/>
    <property type="match status" value="1"/>
</dbReference>
<dbReference type="CDD" id="cd04492">
    <property type="entry name" value="YhaM_OBF_like"/>
    <property type="match status" value="1"/>
</dbReference>
<dbReference type="InterPro" id="IPR006675">
    <property type="entry name" value="HDIG_dom"/>
</dbReference>
<dbReference type="PANTHER" id="PTHR37294:SF1">
    <property type="entry name" value="3'-5' EXORIBONUCLEASE YHAM"/>
    <property type="match status" value="1"/>
</dbReference>
<dbReference type="GO" id="GO:0031125">
    <property type="term" value="P:rRNA 3'-end processing"/>
    <property type="evidence" value="ECO:0007669"/>
    <property type="project" value="TreeGrafter"/>
</dbReference>
<evidence type="ECO:0000313" key="4">
    <source>
        <dbReference type="EMBL" id="MBC8179154.1"/>
    </source>
</evidence>
<feature type="compositionally biased region" description="Polar residues" evidence="2">
    <location>
        <begin position="343"/>
        <end position="353"/>
    </location>
</feature>
<name>A0A8J6T943_9DELT</name>
<dbReference type="Gene3D" id="1.10.3210.10">
    <property type="entry name" value="Hypothetical protein af1432"/>
    <property type="match status" value="1"/>
</dbReference>
<feature type="domain" description="HD" evidence="3">
    <location>
        <begin position="172"/>
        <end position="292"/>
    </location>
</feature>
<evidence type="ECO:0000256" key="1">
    <source>
        <dbReference type="ARBA" id="ARBA00022801"/>
    </source>
</evidence>
<dbReference type="GO" id="GO:0016787">
    <property type="term" value="F:hydrolase activity"/>
    <property type="evidence" value="ECO:0007669"/>
    <property type="project" value="UniProtKB-KW"/>
</dbReference>